<reference evidence="3 4" key="1">
    <citation type="submission" date="2021-01" db="EMBL/GenBank/DDBJ databases">
        <title>Whole genome shotgun sequence of Actinoplanes couchii NBRC 106145.</title>
        <authorList>
            <person name="Komaki H."/>
            <person name="Tamura T."/>
        </authorList>
    </citation>
    <scope>NUCLEOTIDE SEQUENCE [LARGE SCALE GENOMIC DNA]</scope>
    <source>
        <strain evidence="3 4">NBRC 106145</strain>
    </source>
</reference>
<evidence type="ECO:0000256" key="1">
    <source>
        <dbReference type="SAM" id="MobiDB-lite"/>
    </source>
</evidence>
<feature type="domain" description="NAD(P)-binding" evidence="2">
    <location>
        <begin position="7"/>
        <end position="188"/>
    </location>
</feature>
<accession>A0ABQ3XE29</accession>
<dbReference type="Proteomes" id="UP000612282">
    <property type="component" value="Unassembled WGS sequence"/>
</dbReference>
<evidence type="ECO:0000313" key="4">
    <source>
        <dbReference type="Proteomes" id="UP000612282"/>
    </source>
</evidence>
<dbReference type="SUPFAM" id="SSF51735">
    <property type="entry name" value="NAD(P)-binding Rossmann-fold domains"/>
    <property type="match status" value="1"/>
</dbReference>
<name>A0ABQ3XE29_9ACTN</name>
<dbReference type="InterPro" id="IPR051606">
    <property type="entry name" value="Polyketide_Oxido-like"/>
</dbReference>
<dbReference type="EMBL" id="BOMG01000063">
    <property type="protein sequence ID" value="GID56771.1"/>
    <property type="molecule type" value="Genomic_DNA"/>
</dbReference>
<sequence>MSVVVFGAAGTGGQRIVAEAVSRGLTVVPVVRDTTRHPRVAGLATVRGDATDPQSVSALLAGADAAVIAVGESWTEAARTVLTAAAGRVYVLHMGGGATLTLPDGTAFVDLPGFPAEYLVPARGQAEALAFYRAHGGSDWTYLSPPPVDFAPGDRTGDYRTGDDQPVTDGDGNARISYEDYAVALVDEITKRAHAGRRFTVGY</sequence>
<comment type="caution">
    <text evidence="3">The sequence shown here is derived from an EMBL/GenBank/DDBJ whole genome shotgun (WGS) entry which is preliminary data.</text>
</comment>
<keyword evidence="4" id="KW-1185">Reference proteome</keyword>
<evidence type="ECO:0000313" key="3">
    <source>
        <dbReference type="EMBL" id="GID56771.1"/>
    </source>
</evidence>
<dbReference type="Pfam" id="PF13460">
    <property type="entry name" value="NAD_binding_10"/>
    <property type="match status" value="1"/>
</dbReference>
<dbReference type="Gene3D" id="3.40.50.720">
    <property type="entry name" value="NAD(P)-binding Rossmann-like Domain"/>
    <property type="match status" value="1"/>
</dbReference>
<dbReference type="InterPro" id="IPR036291">
    <property type="entry name" value="NAD(P)-bd_dom_sf"/>
</dbReference>
<proteinExistence type="predicted"/>
<organism evidence="3 4">
    <name type="scientific">Actinoplanes couchii</name>
    <dbReference type="NCBI Taxonomy" id="403638"/>
    <lineage>
        <taxon>Bacteria</taxon>
        <taxon>Bacillati</taxon>
        <taxon>Actinomycetota</taxon>
        <taxon>Actinomycetes</taxon>
        <taxon>Micromonosporales</taxon>
        <taxon>Micromonosporaceae</taxon>
        <taxon>Actinoplanes</taxon>
    </lineage>
</organism>
<dbReference type="InterPro" id="IPR016040">
    <property type="entry name" value="NAD(P)-bd_dom"/>
</dbReference>
<evidence type="ECO:0000259" key="2">
    <source>
        <dbReference type="Pfam" id="PF13460"/>
    </source>
</evidence>
<feature type="region of interest" description="Disordered" evidence="1">
    <location>
        <begin position="151"/>
        <end position="172"/>
    </location>
</feature>
<gene>
    <name evidence="3" type="ORF">Aco03nite_051750</name>
</gene>
<protein>
    <submittedName>
        <fullName evidence="3">3-beta hydroxysteroid dehydrogenase</fullName>
    </submittedName>
</protein>
<dbReference type="RefSeq" id="WP_373872637.1">
    <property type="nucleotide sequence ID" value="NZ_BAAAQE010000018.1"/>
</dbReference>
<dbReference type="PANTHER" id="PTHR43355:SF2">
    <property type="entry name" value="FLAVIN REDUCTASE (NADPH)"/>
    <property type="match status" value="1"/>
</dbReference>
<dbReference type="PANTHER" id="PTHR43355">
    <property type="entry name" value="FLAVIN REDUCTASE (NADPH)"/>
    <property type="match status" value="1"/>
</dbReference>